<dbReference type="GO" id="GO:0005576">
    <property type="term" value="C:extracellular region"/>
    <property type="evidence" value="ECO:0007669"/>
    <property type="project" value="TreeGrafter"/>
</dbReference>
<dbReference type="AlphaFoldDB" id="A0AAD7F8J7"/>
<evidence type="ECO:0000313" key="3">
    <source>
        <dbReference type="Proteomes" id="UP001221142"/>
    </source>
</evidence>
<comment type="caution">
    <text evidence="2">The sequence shown here is derived from an EMBL/GenBank/DDBJ whole genome shotgun (WGS) entry which is preliminary data.</text>
</comment>
<name>A0AAD7F8J7_9AGAR</name>
<dbReference type="Gene3D" id="1.20.1280.140">
    <property type="match status" value="1"/>
</dbReference>
<feature type="signal peptide" evidence="1">
    <location>
        <begin position="1"/>
        <end position="19"/>
    </location>
</feature>
<dbReference type="EMBL" id="JARKIF010000111">
    <property type="protein sequence ID" value="KAJ7604254.1"/>
    <property type="molecule type" value="Genomic_DNA"/>
</dbReference>
<proteinExistence type="predicted"/>
<feature type="chain" id="PRO_5041991572" evidence="1">
    <location>
        <begin position="20"/>
        <end position="179"/>
    </location>
</feature>
<keyword evidence="3" id="KW-1185">Reference proteome</keyword>
<dbReference type="InterPro" id="IPR021054">
    <property type="entry name" value="Cell_wall_mannoprotein_1"/>
</dbReference>
<dbReference type="Proteomes" id="UP001221142">
    <property type="component" value="Unassembled WGS sequence"/>
</dbReference>
<keyword evidence="1" id="KW-0732">Signal</keyword>
<sequence length="179" mass="17679">MVQLSYLFIAASLVASGFASPAKRTVAQVEADIATITSQVNALDTQITGFPASGLTGALAIHSAAGTLETALSTGTSDVKSTGSLSEADGTTVLNSVSALEPTILDALSQLTAKKANFAALPIAGIPALVLADLQALNASTGAFSAALIASAPADQVATATSLQNGIIAAFNTAIAAYQ</sequence>
<dbReference type="PANTHER" id="PTHR38123:SF1">
    <property type="entry name" value="HYDROPHOBIC SURFACE BINDING PROTEIN"/>
    <property type="match status" value="1"/>
</dbReference>
<evidence type="ECO:0000313" key="2">
    <source>
        <dbReference type="EMBL" id="KAJ7604254.1"/>
    </source>
</evidence>
<reference evidence="2" key="1">
    <citation type="submission" date="2023-03" db="EMBL/GenBank/DDBJ databases">
        <title>Massive genome expansion in bonnet fungi (Mycena s.s.) driven by repeated elements and novel gene families across ecological guilds.</title>
        <authorList>
            <consortium name="Lawrence Berkeley National Laboratory"/>
            <person name="Harder C.B."/>
            <person name="Miyauchi S."/>
            <person name="Viragh M."/>
            <person name="Kuo A."/>
            <person name="Thoen E."/>
            <person name="Andreopoulos B."/>
            <person name="Lu D."/>
            <person name="Skrede I."/>
            <person name="Drula E."/>
            <person name="Henrissat B."/>
            <person name="Morin E."/>
            <person name="Kohler A."/>
            <person name="Barry K."/>
            <person name="LaButti K."/>
            <person name="Morin E."/>
            <person name="Salamov A."/>
            <person name="Lipzen A."/>
            <person name="Mereny Z."/>
            <person name="Hegedus B."/>
            <person name="Baldrian P."/>
            <person name="Stursova M."/>
            <person name="Weitz H."/>
            <person name="Taylor A."/>
            <person name="Grigoriev I.V."/>
            <person name="Nagy L.G."/>
            <person name="Martin F."/>
            <person name="Kauserud H."/>
        </authorList>
    </citation>
    <scope>NUCLEOTIDE SEQUENCE</scope>
    <source>
        <strain evidence="2">9284</strain>
    </source>
</reference>
<gene>
    <name evidence="2" type="ORF">FB45DRAFT_851108</name>
</gene>
<protein>
    <submittedName>
        <fullName evidence="2">Hydrophobic surface binding protein</fullName>
    </submittedName>
</protein>
<dbReference type="PANTHER" id="PTHR38123">
    <property type="entry name" value="CELL WALL SERINE-THREONINE-RICH GALACTOMANNOPROTEIN MP1 (AFU_ORTHOLOGUE AFUA_4G03240)"/>
    <property type="match status" value="1"/>
</dbReference>
<organism evidence="2 3">
    <name type="scientific">Roridomyces roridus</name>
    <dbReference type="NCBI Taxonomy" id="1738132"/>
    <lineage>
        <taxon>Eukaryota</taxon>
        <taxon>Fungi</taxon>
        <taxon>Dikarya</taxon>
        <taxon>Basidiomycota</taxon>
        <taxon>Agaricomycotina</taxon>
        <taxon>Agaricomycetes</taxon>
        <taxon>Agaricomycetidae</taxon>
        <taxon>Agaricales</taxon>
        <taxon>Marasmiineae</taxon>
        <taxon>Mycenaceae</taxon>
        <taxon>Roridomyces</taxon>
    </lineage>
</organism>
<dbReference type="Pfam" id="PF12296">
    <property type="entry name" value="HsbA"/>
    <property type="match status" value="1"/>
</dbReference>
<accession>A0AAD7F8J7</accession>
<feature type="non-terminal residue" evidence="2">
    <location>
        <position position="179"/>
    </location>
</feature>
<evidence type="ECO:0000256" key="1">
    <source>
        <dbReference type="SAM" id="SignalP"/>
    </source>
</evidence>